<evidence type="ECO:0000256" key="1">
    <source>
        <dbReference type="SAM" id="MobiDB-lite"/>
    </source>
</evidence>
<gene>
    <name evidence="2" type="ORF">EVOR1521_LOCUS4430</name>
</gene>
<evidence type="ECO:0000313" key="2">
    <source>
        <dbReference type="EMBL" id="CAJ1375062.1"/>
    </source>
</evidence>
<name>A0AA36MPZ8_9DINO</name>
<accession>A0AA36MPZ8</accession>
<keyword evidence="3" id="KW-1185">Reference proteome</keyword>
<dbReference type="AlphaFoldDB" id="A0AA36MPZ8"/>
<dbReference type="EMBL" id="CAUJNA010000297">
    <property type="protein sequence ID" value="CAJ1375062.1"/>
    <property type="molecule type" value="Genomic_DNA"/>
</dbReference>
<sequence>MRAPKLPKPRKFRTRSRQSRSRQNRKSRKSRQSRNRQPRRKRHRRAEGPSASKLHASLRRGSLSLRPRGGGDWMFAGSALRVLGDQCLGNDAVDFLERSSAYPQCTAIGRELHQGMTRLVFEIEAEKSEGRFAQVGLALIQPDEAEAKDSPCKKLSDFTPLLASVFFTAAGDIFGTPGTEVLCPGDSGQVLCRRADDWWSGAPTWLLGGDVRRLKIFMEVDVTRSCVSFRLAKQDAPVVVAVPGLSAGWAPAVAITAGQRARILDLERLADS</sequence>
<evidence type="ECO:0000313" key="3">
    <source>
        <dbReference type="Proteomes" id="UP001178507"/>
    </source>
</evidence>
<proteinExistence type="predicted"/>
<organism evidence="2 3">
    <name type="scientific">Effrenium voratum</name>
    <dbReference type="NCBI Taxonomy" id="2562239"/>
    <lineage>
        <taxon>Eukaryota</taxon>
        <taxon>Sar</taxon>
        <taxon>Alveolata</taxon>
        <taxon>Dinophyceae</taxon>
        <taxon>Suessiales</taxon>
        <taxon>Symbiodiniaceae</taxon>
        <taxon>Effrenium</taxon>
    </lineage>
</organism>
<comment type="caution">
    <text evidence="2">The sequence shown here is derived from an EMBL/GenBank/DDBJ whole genome shotgun (WGS) entry which is preliminary data.</text>
</comment>
<reference evidence="2" key="1">
    <citation type="submission" date="2023-08" db="EMBL/GenBank/DDBJ databases">
        <authorList>
            <person name="Chen Y."/>
            <person name="Shah S."/>
            <person name="Dougan E. K."/>
            <person name="Thang M."/>
            <person name="Chan C."/>
        </authorList>
    </citation>
    <scope>NUCLEOTIDE SEQUENCE</scope>
</reference>
<feature type="compositionally biased region" description="Basic residues" evidence="1">
    <location>
        <begin position="1"/>
        <end position="45"/>
    </location>
</feature>
<dbReference type="Proteomes" id="UP001178507">
    <property type="component" value="Unassembled WGS sequence"/>
</dbReference>
<feature type="region of interest" description="Disordered" evidence="1">
    <location>
        <begin position="1"/>
        <end position="63"/>
    </location>
</feature>
<protein>
    <submittedName>
        <fullName evidence="2">Uncharacterized protein</fullName>
    </submittedName>
</protein>